<evidence type="ECO:0000256" key="1">
    <source>
        <dbReference type="SAM" id="MobiDB-lite"/>
    </source>
</evidence>
<reference evidence="2 3" key="1">
    <citation type="submission" date="2024-01" db="EMBL/GenBank/DDBJ databases">
        <title>The genomes of 5 underutilized Papilionoideae crops provide insights into root nodulation and disease resistanc.</title>
        <authorList>
            <person name="Jiang F."/>
        </authorList>
    </citation>
    <scope>NUCLEOTIDE SEQUENCE [LARGE SCALE GENOMIC DNA]</scope>
    <source>
        <strain evidence="2">LVBAO_FW01</strain>
        <tissue evidence="2">Leaves</tissue>
    </source>
</reference>
<gene>
    <name evidence="2" type="ORF">VNO77_03114</name>
</gene>
<feature type="region of interest" description="Disordered" evidence="1">
    <location>
        <begin position="53"/>
        <end position="84"/>
    </location>
</feature>
<evidence type="ECO:0000313" key="3">
    <source>
        <dbReference type="Proteomes" id="UP001367508"/>
    </source>
</evidence>
<dbReference type="AlphaFoldDB" id="A0AAN9RBX5"/>
<organism evidence="2 3">
    <name type="scientific">Canavalia gladiata</name>
    <name type="common">Sword bean</name>
    <name type="synonym">Dolichos gladiatus</name>
    <dbReference type="NCBI Taxonomy" id="3824"/>
    <lineage>
        <taxon>Eukaryota</taxon>
        <taxon>Viridiplantae</taxon>
        <taxon>Streptophyta</taxon>
        <taxon>Embryophyta</taxon>
        <taxon>Tracheophyta</taxon>
        <taxon>Spermatophyta</taxon>
        <taxon>Magnoliopsida</taxon>
        <taxon>eudicotyledons</taxon>
        <taxon>Gunneridae</taxon>
        <taxon>Pentapetalae</taxon>
        <taxon>rosids</taxon>
        <taxon>fabids</taxon>
        <taxon>Fabales</taxon>
        <taxon>Fabaceae</taxon>
        <taxon>Papilionoideae</taxon>
        <taxon>50 kb inversion clade</taxon>
        <taxon>NPAAA clade</taxon>
        <taxon>indigoferoid/millettioid clade</taxon>
        <taxon>Phaseoleae</taxon>
        <taxon>Canavalia</taxon>
    </lineage>
</organism>
<proteinExistence type="predicted"/>
<dbReference type="Proteomes" id="UP001367508">
    <property type="component" value="Unassembled WGS sequence"/>
</dbReference>
<dbReference type="EMBL" id="JAYMYQ010000001">
    <property type="protein sequence ID" value="KAK7361083.1"/>
    <property type="molecule type" value="Genomic_DNA"/>
</dbReference>
<keyword evidence="3" id="KW-1185">Reference proteome</keyword>
<sequence>MKKTSEKSSLKHFRGIIGLGKKVMEKRKRTGGLRGFWDGFSLDLRFSDASKEEFNTKRERRDPQYSKDLLDSKEDSSEKSPQEVRLKSNIHGEGTYIGRKIVAIVENGWSLTFIHSVERWPKAIKADIVSRRFPGLTLILRMARVSKVVGPKALQLNIHWAIFLIAFKRYLKSISGPMS</sequence>
<evidence type="ECO:0000313" key="2">
    <source>
        <dbReference type="EMBL" id="KAK7361083.1"/>
    </source>
</evidence>
<protein>
    <submittedName>
        <fullName evidence="2">Uncharacterized protein</fullName>
    </submittedName>
</protein>
<accession>A0AAN9RBX5</accession>
<name>A0AAN9RBX5_CANGL</name>
<comment type="caution">
    <text evidence="2">The sequence shown here is derived from an EMBL/GenBank/DDBJ whole genome shotgun (WGS) entry which is preliminary data.</text>
</comment>